<feature type="region of interest" description="Disordered" evidence="1">
    <location>
        <begin position="1"/>
        <end position="37"/>
    </location>
</feature>
<dbReference type="InterPro" id="IPR010730">
    <property type="entry name" value="HET"/>
</dbReference>
<dbReference type="EMBL" id="CAVMBE010000063">
    <property type="protein sequence ID" value="CAK4032404.1"/>
    <property type="molecule type" value="Genomic_DNA"/>
</dbReference>
<dbReference type="Pfam" id="PF26639">
    <property type="entry name" value="Het-6_barrel"/>
    <property type="match status" value="1"/>
</dbReference>
<dbReference type="Pfam" id="PF06985">
    <property type="entry name" value="HET"/>
    <property type="match status" value="1"/>
</dbReference>
<reference evidence="3" key="1">
    <citation type="submission" date="2023-11" db="EMBL/GenBank/DDBJ databases">
        <authorList>
            <person name="Alioto T."/>
            <person name="Alioto T."/>
            <person name="Gomez Garrido J."/>
        </authorList>
    </citation>
    <scope>NUCLEOTIDE SEQUENCE</scope>
</reference>
<dbReference type="PANTHER" id="PTHR24148:SF64">
    <property type="entry name" value="HETEROKARYON INCOMPATIBILITY DOMAIN-CONTAINING PROTEIN"/>
    <property type="match status" value="1"/>
</dbReference>
<comment type="caution">
    <text evidence="3">The sequence shown here is derived from an EMBL/GenBank/DDBJ whole genome shotgun (WGS) entry which is preliminary data.</text>
</comment>
<dbReference type="AlphaFoldDB" id="A0AAI8Z4P7"/>
<organism evidence="3 4">
    <name type="scientific">Lecanosticta acicola</name>
    <dbReference type="NCBI Taxonomy" id="111012"/>
    <lineage>
        <taxon>Eukaryota</taxon>
        <taxon>Fungi</taxon>
        <taxon>Dikarya</taxon>
        <taxon>Ascomycota</taxon>
        <taxon>Pezizomycotina</taxon>
        <taxon>Dothideomycetes</taxon>
        <taxon>Dothideomycetidae</taxon>
        <taxon>Mycosphaerellales</taxon>
        <taxon>Mycosphaerellaceae</taxon>
        <taxon>Lecanosticta</taxon>
    </lineage>
</organism>
<dbReference type="InterPro" id="IPR052895">
    <property type="entry name" value="HetReg/Transcr_Mod"/>
</dbReference>
<evidence type="ECO:0000259" key="2">
    <source>
        <dbReference type="Pfam" id="PF06985"/>
    </source>
</evidence>
<dbReference type="Proteomes" id="UP001296104">
    <property type="component" value="Unassembled WGS sequence"/>
</dbReference>
<feature type="compositionally biased region" description="Basic and acidic residues" evidence="1">
    <location>
        <begin position="624"/>
        <end position="636"/>
    </location>
</feature>
<evidence type="ECO:0000256" key="1">
    <source>
        <dbReference type="SAM" id="MobiDB-lite"/>
    </source>
</evidence>
<keyword evidence="4" id="KW-1185">Reference proteome</keyword>
<name>A0AAI8Z4P7_9PEZI</name>
<sequence>MGFRDLFSTLGSTGTTPTQNQSPGNPTLPNATPSRAPRGEYQYTRLAPTQIRLMQLLPGSGLSKIKITVETVPFGPNDQPEFQALSYTWGSDEHPGVIQVAGGRGIIKVGRNLLQALHSLRRQGEARRMWIDAICINQKDAEERSEQVNLMANVYERAHGVIAWIGRESASSTLALRTMSSIGEHVQADWETPDVRVLHPRSGLPAKQLNAVLELLRRPYFQRLWVYQELHLGGEGAVVLCGQDVIPWQAVRTTVLLIRARYRQSPGFRAFPPERWRYLLHLCDSDYSRREFLDSLHRTRLAECSDDRDRVFSVLSLFSKGHNYGITKEKSHGIDRGYTKTIQEVYVEVITMHLKTTGSLEFLNYTGRPKHQDLPSWVPDWSREDPSVVFQGLAAGPQISDLPFTLSQDQPRRLRTPALIVGQIAHASPNFDFPPAILARILSASGAQLLEALTRSLYGNYFCENNVDARHEARTAHMSFYKQEREIHHELHTHGRLVSEQFRIQGHRLGRSLLVTAGEGLGLGPSATLPNDHIAVFPNCSSAVILRPTTTSTAGSNRYTVVGPAYVEGCMQTEAFLGPLPDRVERMSKLEKGGKPKVLFYDHNRKVLLAEDPRLGPLPRGWRRGKEGGFENKQTGECRTSVQDPRLDMEMLRRRGVQFREIELV</sequence>
<evidence type="ECO:0000313" key="4">
    <source>
        <dbReference type="Proteomes" id="UP001296104"/>
    </source>
</evidence>
<gene>
    <name evidence="3" type="ORF">LECACI_7A007562</name>
</gene>
<dbReference type="PANTHER" id="PTHR24148">
    <property type="entry name" value="ANKYRIN REPEAT DOMAIN-CONTAINING PROTEIN 39 HOMOLOG-RELATED"/>
    <property type="match status" value="1"/>
</dbReference>
<proteinExistence type="predicted"/>
<accession>A0AAI8Z4P7</accession>
<feature type="domain" description="Heterokaryon incompatibility" evidence="2">
    <location>
        <begin position="82"/>
        <end position="229"/>
    </location>
</feature>
<feature type="compositionally biased region" description="Polar residues" evidence="1">
    <location>
        <begin position="9"/>
        <end position="33"/>
    </location>
</feature>
<protein>
    <recommendedName>
        <fullName evidence="2">Heterokaryon incompatibility domain-containing protein</fullName>
    </recommendedName>
</protein>
<evidence type="ECO:0000313" key="3">
    <source>
        <dbReference type="EMBL" id="CAK4032404.1"/>
    </source>
</evidence>
<feature type="region of interest" description="Disordered" evidence="1">
    <location>
        <begin position="619"/>
        <end position="638"/>
    </location>
</feature>